<dbReference type="GO" id="GO:0020037">
    <property type="term" value="F:heme binding"/>
    <property type="evidence" value="ECO:0007669"/>
    <property type="project" value="InterPro"/>
</dbReference>
<dbReference type="GO" id="GO:0004130">
    <property type="term" value="F:cytochrome-c peroxidase activity"/>
    <property type="evidence" value="ECO:0007669"/>
    <property type="project" value="TreeGrafter"/>
</dbReference>
<dbReference type="InterPro" id="IPR036909">
    <property type="entry name" value="Cyt_c-like_dom_sf"/>
</dbReference>
<dbReference type="GO" id="GO:0009055">
    <property type="term" value="F:electron transfer activity"/>
    <property type="evidence" value="ECO:0007669"/>
    <property type="project" value="InterPro"/>
</dbReference>
<dbReference type="PANTHER" id="PTHR30600">
    <property type="entry name" value="CYTOCHROME C PEROXIDASE-RELATED"/>
    <property type="match status" value="1"/>
</dbReference>
<feature type="compositionally biased region" description="Basic and acidic residues" evidence="1">
    <location>
        <begin position="1"/>
        <end position="20"/>
    </location>
</feature>
<dbReference type="Gene3D" id="1.10.760.10">
    <property type="entry name" value="Cytochrome c-like domain"/>
    <property type="match status" value="1"/>
</dbReference>
<dbReference type="SUPFAM" id="SSF46626">
    <property type="entry name" value="Cytochrome c"/>
    <property type="match status" value="1"/>
</dbReference>
<feature type="region of interest" description="Disordered" evidence="1">
    <location>
        <begin position="1"/>
        <end position="22"/>
    </location>
</feature>
<gene>
    <name evidence="2" type="ORF">NITFAB_1378</name>
</gene>
<dbReference type="PANTHER" id="PTHR30600:SF4">
    <property type="entry name" value="CYTOCHROME C DOMAIN-CONTAINING PROTEIN"/>
    <property type="match status" value="1"/>
</dbReference>
<accession>A0A2X0QW16</accession>
<dbReference type="EMBL" id="LS423452">
    <property type="protein sequence ID" value="SPS05788.1"/>
    <property type="molecule type" value="Genomic_DNA"/>
</dbReference>
<sequence>MGDELADNRPDHNASGREWRTPPLWGIGLAASLGLPACYLHDCRAQSLEEAILWHEGEGEFSRAIYIAMTTDQQEALIAFLHSL</sequence>
<protein>
    <submittedName>
        <fullName evidence="2">Uncharacterized protein</fullName>
    </submittedName>
</protein>
<reference evidence="2" key="1">
    <citation type="submission" date="2018-05" db="EMBL/GenBank/DDBJ databases">
        <authorList>
            <person name="Lanie J.A."/>
            <person name="Ng W.-L."/>
            <person name="Kazmierczak K.M."/>
            <person name="Andrzejewski T.M."/>
            <person name="Davidsen T.M."/>
            <person name="Wayne K.J."/>
            <person name="Tettelin H."/>
            <person name="Glass J.I."/>
            <person name="Rusch D."/>
            <person name="Podicherti R."/>
            <person name="Tsui H.-C.T."/>
            <person name="Winkler M.E."/>
        </authorList>
    </citation>
    <scope>NUCLEOTIDE SEQUENCE</scope>
    <source>
        <strain evidence="2">KNB</strain>
    </source>
</reference>
<evidence type="ECO:0000256" key="1">
    <source>
        <dbReference type="SAM" id="MobiDB-lite"/>
    </source>
</evidence>
<proteinExistence type="predicted"/>
<name>A0A2X0QW16_9PROT</name>
<evidence type="ECO:0000313" key="2">
    <source>
        <dbReference type="EMBL" id="SPS05788.1"/>
    </source>
</evidence>
<dbReference type="Pfam" id="PF06537">
    <property type="entry name" value="DHOR"/>
    <property type="match status" value="1"/>
</dbReference>
<dbReference type="InterPro" id="IPR051395">
    <property type="entry name" value="Cytochrome_c_Peroxidase/MauG"/>
</dbReference>
<organism evidence="2">
    <name type="scientific">Candidatus Nitrotoga fabula</name>
    <dbReference type="NCBI Taxonomy" id="2182327"/>
    <lineage>
        <taxon>Bacteria</taxon>
        <taxon>Pseudomonadati</taxon>
        <taxon>Pseudomonadota</taxon>
        <taxon>Betaproteobacteria</taxon>
        <taxon>Nitrosomonadales</taxon>
        <taxon>Gallionellaceae</taxon>
        <taxon>Candidatus Nitrotoga</taxon>
    </lineage>
</organism>
<dbReference type="InterPro" id="IPR010538">
    <property type="entry name" value="DHOR"/>
</dbReference>
<dbReference type="AlphaFoldDB" id="A0A2X0QW16"/>